<dbReference type="EMBL" id="CP098401">
    <property type="protein sequence ID" value="URW74751.1"/>
    <property type="molecule type" value="Genomic_DNA"/>
</dbReference>
<sequence length="76" mass="8532">MPHDISHLPASPVWYEPCGTGDTRDAVQRWQALLDARLIGNILPTPPEVAAQREANDALFRRRAADYARACREYGL</sequence>
<protein>
    <submittedName>
        <fullName evidence="1">Uncharacterized protein</fullName>
    </submittedName>
</protein>
<evidence type="ECO:0000313" key="2">
    <source>
        <dbReference type="Proteomes" id="UP001055580"/>
    </source>
</evidence>
<proteinExistence type="predicted"/>
<dbReference type="RefSeq" id="WP_250749684.1">
    <property type="nucleotide sequence ID" value="NZ_CP098401.1"/>
</dbReference>
<name>A0ABY4TW42_9SPHN</name>
<organism evidence="1 2">
    <name type="scientific">Sphingomonas donggukensis</name>
    <dbReference type="NCBI Taxonomy" id="2949093"/>
    <lineage>
        <taxon>Bacteria</taxon>
        <taxon>Pseudomonadati</taxon>
        <taxon>Pseudomonadota</taxon>
        <taxon>Alphaproteobacteria</taxon>
        <taxon>Sphingomonadales</taxon>
        <taxon>Sphingomonadaceae</taxon>
        <taxon>Sphingomonas</taxon>
    </lineage>
</organism>
<reference evidence="1" key="1">
    <citation type="submission" date="2022-05" db="EMBL/GenBank/DDBJ databases">
        <title>Sphingomonas sp. strain RMG20 Genome sequencing and assembly.</title>
        <authorList>
            <person name="Kim I."/>
        </authorList>
    </citation>
    <scope>NUCLEOTIDE SEQUENCE</scope>
    <source>
        <strain evidence="1">RMG20</strain>
    </source>
</reference>
<gene>
    <name evidence="1" type="ORF">M9980_09205</name>
</gene>
<dbReference type="Proteomes" id="UP001055580">
    <property type="component" value="Chromosome"/>
</dbReference>
<keyword evidence="2" id="KW-1185">Reference proteome</keyword>
<evidence type="ECO:0000313" key="1">
    <source>
        <dbReference type="EMBL" id="URW74751.1"/>
    </source>
</evidence>
<accession>A0ABY4TW42</accession>